<evidence type="ECO:0000256" key="6">
    <source>
        <dbReference type="ARBA" id="ARBA00023306"/>
    </source>
</evidence>
<dbReference type="InterPro" id="IPR036192">
    <property type="entry name" value="Cell_div_ZapA-like_sf"/>
</dbReference>
<dbReference type="EMBL" id="LAZR01000680">
    <property type="protein sequence ID" value="KKN60843.1"/>
    <property type="molecule type" value="Genomic_DNA"/>
</dbReference>
<evidence type="ECO:0000256" key="1">
    <source>
        <dbReference type="ARBA" id="ARBA00004496"/>
    </source>
</evidence>
<evidence type="ECO:0000256" key="7">
    <source>
        <dbReference type="ARBA" id="ARBA00024910"/>
    </source>
</evidence>
<dbReference type="SUPFAM" id="SSF102829">
    <property type="entry name" value="Cell division protein ZapA-like"/>
    <property type="match status" value="1"/>
</dbReference>
<dbReference type="GO" id="GO:0043093">
    <property type="term" value="P:FtsZ-dependent cytokinesis"/>
    <property type="evidence" value="ECO:0007669"/>
    <property type="project" value="TreeGrafter"/>
</dbReference>
<accession>A0A0F9V4R2</accession>
<dbReference type="InterPro" id="IPR007838">
    <property type="entry name" value="Cell_div_ZapA-like"/>
</dbReference>
<sequence>MSDKVIEIEIYGQKYRIRVKGEEDEKYIGRLTSYVDQKMREVAVKSKSVDSLKISVLASLNIADECFLSRKKLDQLNEVIGHMESKVESLEDYLLKDENTYKNIEEATK</sequence>
<dbReference type="Gene3D" id="6.10.250.790">
    <property type="match status" value="1"/>
</dbReference>
<comment type="caution">
    <text evidence="10">The sequence shown here is derived from an EMBL/GenBank/DDBJ whole genome shotgun (WGS) entry which is preliminary data.</text>
</comment>
<evidence type="ECO:0000256" key="9">
    <source>
        <dbReference type="ARBA" id="ARBA00033158"/>
    </source>
</evidence>
<evidence type="ECO:0000256" key="8">
    <source>
        <dbReference type="ARBA" id="ARBA00026068"/>
    </source>
</evidence>
<evidence type="ECO:0000256" key="5">
    <source>
        <dbReference type="ARBA" id="ARBA00023210"/>
    </source>
</evidence>
<keyword evidence="4" id="KW-0132">Cell division</keyword>
<evidence type="ECO:0000256" key="3">
    <source>
        <dbReference type="ARBA" id="ARBA00022490"/>
    </source>
</evidence>
<comment type="function">
    <text evidence="7">Activator of cell division through the inhibition of FtsZ GTPase activity, therefore promoting FtsZ assembly into bundles of protofilaments necessary for the formation of the division Z ring. It is recruited early at mid-cell but it is not essential for cell division.</text>
</comment>
<keyword evidence="3" id="KW-0963">Cytoplasm</keyword>
<dbReference type="GO" id="GO:0000917">
    <property type="term" value="P:division septum assembly"/>
    <property type="evidence" value="ECO:0007669"/>
    <property type="project" value="UniProtKB-KW"/>
</dbReference>
<reference evidence="10" key="1">
    <citation type="journal article" date="2015" name="Nature">
        <title>Complex archaea that bridge the gap between prokaryotes and eukaryotes.</title>
        <authorList>
            <person name="Spang A."/>
            <person name="Saw J.H."/>
            <person name="Jorgensen S.L."/>
            <person name="Zaremba-Niedzwiedzka K."/>
            <person name="Martijn J."/>
            <person name="Lind A.E."/>
            <person name="van Eijk R."/>
            <person name="Schleper C."/>
            <person name="Guy L."/>
            <person name="Ettema T.J."/>
        </authorList>
    </citation>
    <scope>NUCLEOTIDE SEQUENCE</scope>
</reference>
<proteinExistence type="predicted"/>
<evidence type="ECO:0000256" key="4">
    <source>
        <dbReference type="ARBA" id="ARBA00022618"/>
    </source>
</evidence>
<protein>
    <recommendedName>
        <fullName evidence="2">Cell division protein ZapA</fullName>
    </recommendedName>
    <alternativeName>
        <fullName evidence="9">Z ring-associated protein ZapA</fullName>
    </alternativeName>
</protein>
<comment type="subcellular location">
    <subcellularLocation>
        <location evidence="1">Cytoplasm</location>
    </subcellularLocation>
</comment>
<dbReference type="Pfam" id="PF05164">
    <property type="entry name" value="ZapA"/>
    <property type="match status" value="1"/>
</dbReference>
<dbReference type="PANTHER" id="PTHR34981:SF1">
    <property type="entry name" value="CELL DIVISION PROTEIN ZAPA"/>
    <property type="match status" value="1"/>
</dbReference>
<dbReference type="AlphaFoldDB" id="A0A0F9V4R2"/>
<organism evidence="10">
    <name type="scientific">marine sediment metagenome</name>
    <dbReference type="NCBI Taxonomy" id="412755"/>
    <lineage>
        <taxon>unclassified sequences</taxon>
        <taxon>metagenomes</taxon>
        <taxon>ecological metagenomes</taxon>
    </lineage>
</organism>
<evidence type="ECO:0000256" key="2">
    <source>
        <dbReference type="ARBA" id="ARBA00015195"/>
    </source>
</evidence>
<keyword evidence="6" id="KW-0131">Cell cycle</keyword>
<name>A0A0F9V4R2_9ZZZZ</name>
<evidence type="ECO:0000313" key="10">
    <source>
        <dbReference type="EMBL" id="KKN60843.1"/>
    </source>
</evidence>
<dbReference type="InterPro" id="IPR053712">
    <property type="entry name" value="Bac_CellDiv_Activator"/>
</dbReference>
<gene>
    <name evidence="10" type="ORF">LCGC14_0527840</name>
</gene>
<keyword evidence="5" id="KW-0717">Septation</keyword>
<comment type="subunit">
    <text evidence="8">Homodimer. Interacts with FtsZ.</text>
</comment>
<dbReference type="GO" id="GO:0030428">
    <property type="term" value="C:cell septum"/>
    <property type="evidence" value="ECO:0007669"/>
    <property type="project" value="TreeGrafter"/>
</dbReference>
<dbReference type="GO" id="GO:0000921">
    <property type="term" value="P:septin ring assembly"/>
    <property type="evidence" value="ECO:0007669"/>
    <property type="project" value="TreeGrafter"/>
</dbReference>
<dbReference type="GO" id="GO:0005829">
    <property type="term" value="C:cytosol"/>
    <property type="evidence" value="ECO:0007669"/>
    <property type="project" value="TreeGrafter"/>
</dbReference>
<dbReference type="PANTHER" id="PTHR34981">
    <property type="entry name" value="CELL DIVISION PROTEIN ZAPA"/>
    <property type="match status" value="1"/>
</dbReference>
<dbReference type="GO" id="GO:0032153">
    <property type="term" value="C:cell division site"/>
    <property type="evidence" value="ECO:0007669"/>
    <property type="project" value="TreeGrafter"/>
</dbReference>